<dbReference type="AlphaFoldDB" id="A0A371D1I2"/>
<sequence length="459" mass="51307">MVATTRSKSKQNAYLAFHRLPAEVLLAVIEQLLDDKPSLSSCCLVARSWASLGRICLFRTVTVYSKKGGPDRFDEFLRFLRSSDVGRHVRELTLSAPPLGFDPIQVTPLDEDADDVIYQLCTPCSVDTVWRILDYTHNLRAFNFSYLLFTASAIPKTIPTRRPALDDLAIDNCSASNKDARLFYELLCLFSDIGNLCFICGPWEPVVASTLFEARTSLPLIRKLDMYGDYQATTDGTFELLRRSKSLDGALTQILFETTFPTILPAFFSFLPEAAAHLVNLEMKAFGVFCHRPDGTPYAFRFPLLPALRRLALDVDLGLEDDLSERSSCVRNVINVYAYLLSTPSSFPVLTTFDLCVSSGSLAHQTFVHSARRSDAWRRFGEALVALPAILLINFDLDNTLETTDTLYQGEVWSTEAMMDDFFKQHVPALWDYYCRFRATAASGQGSNQGGLGTSCEEG</sequence>
<proteinExistence type="predicted"/>
<dbReference type="OrthoDB" id="2755939at2759"/>
<reference evidence="1 2" key="1">
    <citation type="journal article" date="2018" name="Biotechnol. Biofuels">
        <title>Integrative visual omics of the white-rot fungus Polyporus brumalis exposes the biotechnological potential of its oxidative enzymes for delignifying raw plant biomass.</title>
        <authorList>
            <person name="Miyauchi S."/>
            <person name="Rancon A."/>
            <person name="Drula E."/>
            <person name="Hage H."/>
            <person name="Chaduli D."/>
            <person name="Favel A."/>
            <person name="Grisel S."/>
            <person name="Henrissat B."/>
            <person name="Herpoel-Gimbert I."/>
            <person name="Ruiz-Duenas F.J."/>
            <person name="Chevret D."/>
            <person name="Hainaut M."/>
            <person name="Lin J."/>
            <person name="Wang M."/>
            <person name="Pangilinan J."/>
            <person name="Lipzen A."/>
            <person name="Lesage-Meessen L."/>
            <person name="Navarro D."/>
            <person name="Riley R."/>
            <person name="Grigoriev I.V."/>
            <person name="Zhou S."/>
            <person name="Raouche S."/>
            <person name="Rosso M.N."/>
        </authorList>
    </citation>
    <scope>NUCLEOTIDE SEQUENCE [LARGE SCALE GENOMIC DNA]</scope>
    <source>
        <strain evidence="1 2">BRFM 1820</strain>
    </source>
</reference>
<keyword evidence="2" id="KW-1185">Reference proteome</keyword>
<evidence type="ECO:0000313" key="1">
    <source>
        <dbReference type="EMBL" id="RDX46397.1"/>
    </source>
</evidence>
<evidence type="ECO:0000313" key="2">
    <source>
        <dbReference type="Proteomes" id="UP000256964"/>
    </source>
</evidence>
<dbReference type="Proteomes" id="UP000256964">
    <property type="component" value="Unassembled WGS sequence"/>
</dbReference>
<dbReference type="EMBL" id="KZ857428">
    <property type="protein sequence ID" value="RDX46397.1"/>
    <property type="molecule type" value="Genomic_DNA"/>
</dbReference>
<accession>A0A371D1I2</accession>
<name>A0A371D1I2_9APHY</name>
<protein>
    <submittedName>
        <fullName evidence="1">Uncharacterized protein</fullName>
    </submittedName>
</protein>
<gene>
    <name evidence="1" type="ORF">OH76DRAFT_1485633</name>
</gene>
<organism evidence="1 2">
    <name type="scientific">Lentinus brumalis</name>
    <dbReference type="NCBI Taxonomy" id="2498619"/>
    <lineage>
        <taxon>Eukaryota</taxon>
        <taxon>Fungi</taxon>
        <taxon>Dikarya</taxon>
        <taxon>Basidiomycota</taxon>
        <taxon>Agaricomycotina</taxon>
        <taxon>Agaricomycetes</taxon>
        <taxon>Polyporales</taxon>
        <taxon>Polyporaceae</taxon>
        <taxon>Lentinus</taxon>
    </lineage>
</organism>